<accession>A0A432X2A6</accession>
<gene>
    <name evidence="2" type="ORF">CWE15_06685</name>
</gene>
<comment type="caution">
    <text evidence="2">The sequence shown here is derived from an EMBL/GenBank/DDBJ whole genome shotgun (WGS) entry which is preliminary data.</text>
</comment>
<dbReference type="Proteomes" id="UP000286976">
    <property type="component" value="Unassembled WGS sequence"/>
</dbReference>
<dbReference type="EMBL" id="PIPQ01000003">
    <property type="protein sequence ID" value="RUO40624.1"/>
    <property type="molecule type" value="Genomic_DNA"/>
</dbReference>
<dbReference type="Gene3D" id="1.10.10.10">
    <property type="entry name" value="Winged helix-like DNA-binding domain superfamily/Winged helix DNA-binding domain"/>
    <property type="match status" value="1"/>
</dbReference>
<name>A0A432X2A6_9GAMM</name>
<proteinExistence type="predicted"/>
<dbReference type="SUPFAM" id="SSF81301">
    <property type="entry name" value="Nucleotidyltransferase"/>
    <property type="match status" value="1"/>
</dbReference>
<dbReference type="OrthoDB" id="8223306at2"/>
<dbReference type="CDD" id="cd00090">
    <property type="entry name" value="HTH_ARSR"/>
    <property type="match status" value="1"/>
</dbReference>
<dbReference type="GO" id="GO:0006355">
    <property type="term" value="P:regulation of DNA-templated transcription"/>
    <property type="evidence" value="ECO:0007669"/>
    <property type="project" value="UniProtKB-ARBA"/>
</dbReference>
<dbReference type="Gene3D" id="3.30.460.10">
    <property type="entry name" value="Beta Polymerase, domain 2"/>
    <property type="match status" value="1"/>
</dbReference>
<keyword evidence="3" id="KW-1185">Reference proteome</keyword>
<organism evidence="2 3">
    <name type="scientific">Aliidiomarina taiwanensis</name>
    <dbReference type="NCBI Taxonomy" id="946228"/>
    <lineage>
        <taxon>Bacteria</taxon>
        <taxon>Pseudomonadati</taxon>
        <taxon>Pseudomonadota</taxon>
        <taxon>Gammaproteobacteria</taxon>
        <taxon>Alteromonadales</taxon>
        <taxon>Idiomarinaceae</taxon>
        <taxon>Aliidiomarina</taxon>
    </lineage>
</organism>
<sequence length="171" mass="18901">MLFGQPDKSFYLNEIVRYADMGRGAISRELNKLTDAGLLIMQKQGNQNHYQANKASPIASELIAIVKKTFGVVAIMQNALTPILGQLEQAFIYGSIAKGTEHADSDVDVMLVGENLSYSDILQLLEPAEEQLQRTINPTIYTAKEFAARIAEGQNFLTKVLAQARLDLLKD</sequence>
<feature type="domain" description="Polymerase beta nucleotidyltransferase" evidence="1">
    <location>
        <begin position="87"/>
        <end position="142"/>
    </location>
</feature>
<dbReference type="AlphaFoldDB" id="A0A432X2A6"/>
<dbReference type="InterPro" id="IPR043519">
    <property type="entry name" value="NT_sf"/>
</dbReference>
<dbReference type="SUPFAM" id="SSF46785">
    <property type="entry name" value="Winged helix' DNA-binding domain"/>
    <property type="match status" value="1"/>
</dbReference>
<dbReference type="InterPro" id="IPR036388">
    <property type="entry name" value="WH-like_DNA-bd_sf"/>
</dbReference>
<evidence type="ECO:0000313" key="3">
    <source>
        <dbReference type="Proteomes" id="UP000286976"/>
    </source>
</evidence>
<dbReference type="InterPro" id="IPR036390">
    <property type="entry name" value="WH_DNA-bd_sf"/>
</dbReference>
<reference evidence="2 3" key="1">
    <citation type="journal article" date="2011" name="Front. Microbiol.">
        <title>Genomic signatures of strain selection and enhancement in Bacillus atrophaeus var. globigii, a historical biowarfare simulant.</title>
        <authorList>
            <person name="Gibbons H.S."/>
            <person name="Broomall S.M."/>
            <person name="McNew L.A."/>
            <person name="Daligault H."/>
            <person name="Chapman C."/>
            <person name="Bruce D."/>
            <person name="Karavis M."/>
            <person name="Krepps M."/>
            <person name="McGregor P.A."/>
            <person name="Hong C."/>
            <person name="Park K.H."/>
            <person name="Akmal A."/>
            <person name="Feldman A."/>
            <person name="Lin J.S."/>
            <person name="Chang W.E."/>
            <person name="Higgs B.W."/>
            <person name="Demirev P."/>
            <person name="Lindquist J."/>
            <person name="Liem A."/>
            <person name="Fochler E."/>
            <person name="Read T.D."/>
            <person name="Tapia R."/>
            <person name="Johnson S."/>
            <person name="Bishop-Lilly K.A."/>
            <person name="Detter C."/>
            <person name="Han C."/>
            <person name="Sozhamannan S."/>
            <person name="Rosenzweig C.N."/>
            <person name="Skowronski E.W."/>
        </authorList>
    </citation>
    <scope>NUCLEOTIDE SEQUENCE [LARGE SCALE GENOMIC DNA]</scope>
    <source>
        <strain evidence="2 3">AIT1</strain>
    </source>
</reference>
<dbReference type="InterPro" id="IPR041633">
    <property type="entry name" value="Polbeta"/>
</dbReference>
<protein>
    <submittedName>
        <fullName evidence="2">Transcriptional regulator</fullName>
    </submittedName>
</protein>
<dbReference type="InterPro" id="IPR011991">
    <property type="entry name" value="ArsR-like_HTH"/>
</dbReference>
<dbReference type="Pfam" id="PF18765">
    <property type="entry name" value="Polbeta"/>
    <property type="match status" value="1"/>
</dbReference>
<dbReference type="CDD" id="cd05403">
    <property type="entry name" value="NT_KNTase_like"/>
    <property type="match status" value="1"/>
</dbReference>
<evidence type="ECO:0000313" key="2">
    <source>
        <dbReference type="EMBL" id="RUO40624.1"/>
    </source>
</evidence>
<evidence type="ECO:0000259" key="1">
    <source>
        <dbReference type="Pfam" id="PF18765"/>
    </source>
</evidence>